<name>A0A7R9QIM1_9ACAR</name>
<evidence type="ECO:0000256" key="2">
    <source>
        <dbReference type="ARBA" id="ARBA00022448"/>
    </source>
</evidence>
<dbReference type="InterPro" id="IPR051359">
    <property type="entry name" value="CaCA_antiporter"/>
</dbReference>
<evidence type="ECO:0000256" key="4">
    <source>
        <dbReference type="ARBA" id="ARBA00022568"/>
    </source>
</evidence>
<dbReference type="InterPro" id="IPR044880">
    <property type="entry name" value="NCX_ion-bd_dom_sf"/>
</dbReference>
<feature type="transmembrane region" description="Helical" evidence="8">
    <location>
        <begin position="235"/>
        <end position="254"/>
    </location>
</feature>
<protein>
    <recommendedName>
        <fullName evidence="9">Sodium/calcium exchanger membrane region domain-containing protein</fullName>
    </recommendedName>
</protein>
<dbReference type="GO" id="GO:0008324">
    <property type="term" value="F:monoatomic cation transmembrane transporter activity"/>
    <property type="evidence" value="ECO:0007669"/>
    <property type="project" value="TreeGrafter"/>
</dbReference>
<gene>
    <name evidence="10" type="ORF">ONB1V03_LOCUS6007</name>
</gene>
<reference evidence="10" key="1">
    <citation type="submission" date="2020-11" db="EMBL/GenBank/DDBJ databases">
        <authorList>
            <person name="Tran Van P."/>
        </authorList>
    </citation>
    <scope>NUCLEOTIDE SEQUENCE</scope>
</reference>
<keyword evidence="2" id="KW-0813">Transport</keyword>
<proteinExistence type="predicted"/>
<dbReference type="GO" id="GO:0006874">
    <property type="term" value="P:intracellular calcium ion homeostasis"/>
    <property type="evidence" value="ECO:0007669"/>
    <property type="project" value="TreeGrafter"/>
</dbReference>
<evidence type="ECO:0000256" key="7">
    <source>
        <dbReference type="ARBA" id="ARBA00023136"/>
    </source>
</evidence>
<evidence type="ECO:0000256" key="5">
    <source>
        <dbReference type="ARBA" id="ARBA00022692"/>
    </source>
</evidence>
<feature type="transmembrane region" description="Helical" evidence="8">
    <location>
        <begin position="328"/>
        <end position="346"/>
    </location>
</feature>
<dbReference type="GO" id="GO:0015297">
    <property type="term" value="F:antiporter activity"/>
    <property type="evidence" value="ECO:0007669"/>
    <property type="project" value="UniProtKB-KW"/>
</dbReference>
<dbReference type="AlphaFoldDB" id="A0A7R9QIM1"/>
<comment type="subcellular location">
    <subcellularLocation>
        <location evidence="1">Membrane</location>
        <topology evidence="1">Multi-pass membrane protein</topology>
    </subcellularLocation>
</comment>
<dbReference type="GO" id="GO:0016020">
    <property type="term" value="C:membrane"/>
    <property type="evidence" value="ECO:0007669"/>
    <property type="project" value="UniProtKB-SubCell"/>
</dbReference>
<keyword evidence="3" id="KW-0050">Antiport</keyword>
<evidence type="ECO:0000313" key="10">
    <source>
        <dbReference type="EMBL" id="CAD7646960.1"/>
    </source>
</evidence>
<keyword evidence="11" id="KW-1185">Reference proteome</keyword>
<keyword evidence="7 8" id="KW-0472">Membrane</keyword>
<feature type="domain" description="Sodium/calcium exchanger membrane region" evidence="9">
    <location>
        <begin position="171"/>
        <end position="257"/>
    </location>
</feature>
<dbReference type="EMBL" id="OC917402">
    <property type="protein sequence ID" value="CAD7646960.1"/>
    <property type="molecule type" value="Genomic_DNA"/>
</dbReference>
<organism evidence="10">
    <name type="scientific">Oppiella nova</name>
    <dbReference type="NCBI Taxonomy" id="334625"/>
    <lineage>
        <taxon>Eukaryota</taxon>
        <taxon>Metazoa</taxon>
        <taxon>Ecdysozoa</taxon>
        <taxon>Arthropoda</taxon>
        <taxon>Chelicerata</taxon>
        <taxon>Arachnida</taxon>
        <taxon>Acari</taxon>
        <taxon>Acariformes</taxon>
        <taxon>Sarcoptiformes</taxon>
        <taxon>Oribatida</taxon>
        <taxon>Brachypylina</taxon>
        <taxon>Oppioidea</taxon>
        <taxon>Oppiidae</taxon>
        <taxon>Oppiella</taxon>
    </lineage>
</organism>
<dbReference type="OrthoDB" id="407410at2759"/>
<dbReference type="Pfam" id="PF01699">
    <property type="entry name" value="Na_Ca_ex"/>
    <property type="match status" value="1"/>
</dbReference>
<evidence type="ECO:0000256" key="1">
    <source>
        <dbReference type="ARBA" id="ARBA00004141"/>
    </source>
</evidence>
<dbReference type="Proteomes" id="UP000728032">
    <property type="component" value="Unassembled WGS sequence"/>
</dbReference>
<keyword evidence="5 8" id="KW-0812">Transmembrane</keyword>
<dbReference type="GO" id="GO:0006816">
    <property type="term" value="P:calcium ion transport"/>
    <property type="evidence" value="ECO:0007669"/>
    <property type="project" value="UniProtKB-KW"/>
</dbReference>
<dbReference type="PANTHER" id="PTHR12266:SF0">
    <property type="entry name" value="MITOCHONDRIAL SODIUM_CALCIUM EXCHANGER PROTEIN"/>
    <property type="match status" value="1"/>
</dbReference>
<feature type="transmembrane region" description="Helical" evidence="8">
    <location>
        <begin position="127"/>
        <end position="145"/>
    </location>
</feature>
<accession>A0A7R9QIM1</accession>
<dbReference type="InterPro" id="IPR004837">
    <property type="entry name" value="NaCa_Exmemb"/>
</dbReference>
<keyword evidence="4" id="KW-0109">Calcium transport</keyword>
<dbReference type="Gene3D" id="1.20.1420.30">
    <property type="entry name" value="NCX, central ion-binding region"/>
    <property type="match status" value="1"/>
</dbReference>
<keyword evidence="4" id="KW-0106">Calcium</keyword>
<feature type="transmembrane region" description="Helical" evidence="8">
    <location>
        <begin position="304"/>
        <end position="322"/>
    </location>
</feature>
<feature type="transmembrane region" description="Helical" evidence="8">
    <location>
        <begin position="208"/>
        <end position="229"/>
    </location>
</feature>
<sequence>MVFDDNLSKLVPPILVDREAAKYVSDIAYHYCGGYPDGFPTEIQHNYTDRYVCPLEGPDLGLWSVSEHYVKEIIRHCVYECVDIIELPKEDIKGAPIATISSIIELIMDEPDQLKISYTNFDSSNKYLILITVSMIVGMNDGMIYDFTHLVYCDVGDEYRAASLFVLFAVLLFLFLAMGIVADELCLNHILCPALLTISKTLRLPSNIAGVTLLAFGNGAPDIFSAISGQDKPQLIFSGAGIFVTTVVVGSVLLTGQFQFMPGFTHDIQNTTIAHNIASVTLLAFGNGAPDIFSAISGQDKPQLIFSGAGIFVTTVVVGSVLLTVTLVAVYVCYIGVVIIGRYFYLKTKKAKEVHKSETSSVDSTDVIKSSPDPEDFGANITFKSRSNNYLTTKRQTSRSLSEEQDIVLTLIHIA</sequence>
<keyword evidence="6 8" id="KW-1133">Transmembrane helix</keyword>
<evidence type="ECO:0000259" key="9">
    <source>
        <dbReference type="Pfam" id="PF01699"/>
    </source>
</evidence>
<evidence type="ECO:0000256" key="8">
    <source>
        <dbReference type="SAM" id="Phobius"/>
    </source>
</evidence>
<dbReference type="PANTHER" id="PTHR12266">
    <property type="entry name" value="NA+/CA2+ K+ INDEPENDENT EXCHANGER"/>
    <property type="match status" value="1"/>
</dbReference>
<evidence type="ECO:0000256" key="3">
    <source>
        <dbReference type="ARBA" id="ARBA00022449"/>
    </source>
</evidence>
<keyword evidence="4" id="KW-0406">Ion transport</keyword>
<feature type="transmembrane region" description="Helical" evidence="8">
    <location>
        <begin position="165"/>
        <end position="187"/>
    </location>
</feature>
<dbReference type="EMBL" id="CAJPVJ010002577">
    <property type="protein sequence ID" value="CAG2166485.1"/>
    <property type="molecule type" value="Genomic_DNA"/>
</dbReference>
<evidence type="ECO:0000313" key="11">
    <source>
        <dbReference type="Proteomes" id="UP000728032"/>
    </source>
</evidence>
<evidence type="ECO:0000256" key="6">
    <source>
        <dbReference type="ARBA" id="ARBA00022989"/>
    </source>
</evidence>